<dbReference type="Proteomes" id="UP001285441">
    <property type="component" value="Unassembled WGS sequence"/>
</dbReference>
<feature type="region of interest" description="Disordered" evidence="2">
    <location>
        <begin position="341"/>
        <end position="369"/>
    </location>
</feature>
<sequence length="413" mass="47800">MVSVYTDWPKSAADLLPLPDCDGPKLRPFDFRGQQNIQFLEHIGDGAHADVFRVNIGGQIYALKVFRFGIEDRWMAPEHKSDYDSPEAARAFYNYSEPFCAECRAYGRLQEAGHEDLSIQCFGYVLLDEKHEDSLMKQFPELRHAINGNYQTIDSVEIFSRKRFLGKDGRPPPIRCLVKEFGHECDALQAKDAKQILKDIIRLHQLGIIDIDIADRQIINGKIGDFSTAITVPHYLTTPALNPHLAPEWISAMEKELFVFSSNDYWVFDAMVDEVNQELSMEHDEEHDEESGETQNSIRKKRIEVFAFPPGKGNRPTRYDLRGTTTRARLYTLADPRRYNWRDPVKRGNSRARPEDGSQKPHQRLQAQPPRWYLDFSRKEAERLRQIAFAGFTNQLAWTFKEGHIFPTQRPQN</sequence>
<accession>A0AAE0P801</accession>
<evidence type="ECO:0000256" key="1">
    <source>
        <dbReference type="PROSITE-ProRule" id="PRU10141"/>
    </source>
</evidence>
<dbReference type="InterPro" id="IPR011009">
    <property type="entry name" value="Kinase-like_dom_sf"/>
</dbReference>
<dbReference type="EMBL" id="JAULSW010000001">
    <property type="protein sequence ID" value="KAK3395000.1"/>
    <property type="molecule type" value="Genomic_DNA"/>
</dbReference>
<gene>
    <name evidence="3" type="ORF">B0H63DRAFT_462529</name>
</gene>
<dbReference type="PROSITE" id="PS00107">
    <property type="entry name" value="PROTEIN_KINASE_ATP"/>
    <property type="match status" value="1"/>
</dbReference>
<feature type="binding site" evidence="1">
    <location>
        <position position="64"/>
    </location>
    <ligand>
        <name>ATP</name>
        <dbReference type="ChEBI" id="CHEBI:30616"/>
    </ligand>
</feature>
<feature type="compositionally biased region" description="Basic and acidic residues" evidence="2">
    <location>
        <begin position="341"/>
        <end position="359"/>
    </location>
</feature>
<evidence type="ECO:0000313" key="3">
    <source>
        <dbReference type="EMBL" id="KAK3395000.1"/>
    </source>
</evidence>
<keyword evidence="1" id="KW-0547">Nucleotide-binding</keyword>
<keyword evidence="4" id="KW-1185">Reference proteome</keyword>
<dbReference type="Pfam" id="PF13095">
    <property type="entry name" value="FTA2"/>
    <property type="match status" value="1"/>
</dbReference>
<dbReference type="AlphaFoldDB" id="A0AAE0P801"/>
<comment type="caution">
    <text evidence="3">The sequence shown here is derived from an EMBL/GenBank/DDBJ whole genome shotgun (WGS) entry which is preliminary data.</text>
</comment>
<keyword evidence="1" id="KW-0067">ATP-binding</keyword>
<dbReference type="GO" id="GO:0005524">
    <property type="term" value="F:ATP binding"/>
    <property type="evidence" value="ECO:0007669"/>
    <property type="project" value="UniProtKB-UniRule"/>
</dbReference>
<reference evidence="3" key="1">
    <citation type="journal article" date="2023" name="Mol. Phylogenet. Evol.">
        <title>Genome-scale phylogeny and comparative genomics of the fungal order Sordariales.</title>
        <authorList>
            <person name="Hensen N."/>
            <person name="Bonometti L."/>
            <person name="Westerberg I."/>
            <person name="Brannstrom I.O."/>
            <person name="Guillou S."/>
            <person name="Cros-Aarteil S."/>
            <person name="Calhoun S."/>
            <person name="Haridas S."/>
            <person name="Kuo A."/>
            <person name="Mondo S."/>
            <person name="Pangilinan J."/>
            <person name="Riley R."/>
            <person name="LaButti K."/>
            <person name="Andreopoulos B."/>
            <person name="Lipzen A."/>
            <person name="Chen C."/>
            <person name="Yan M."/>
            <person name="Daum C."/>
            <person name="Ng V."/>
            <person name="Clum A."/>
            <person name="Steindorff A."/>
            <person name="Ohm R.A."/>
            <person name="Martin F."/>
            <person name="Silar P."/>
            <person name="Natvig D.O."/>
            <person name="Lalanne C."/>
            <person name="Gautier V."/>
            <person name="Ament-Velasquez S.L."/>
            <person name="Kruys A."/>
            <person name="Hutchinson M.I."/>
            <person name="Powell A.J."/>
            <person name="Barry K."/>
            <person name="Miller A.N."/>
            <person name="Grigoriev I.V."/>
            <person name="Debuchy R."/>
            <person name="Gladieux P."/>
            <person name="Hiltunen Thoren M."/>
            <person name="Johannesson H."/>
        </authorList>
    </citation>
    <scope>NUCLEOTIDE SEQUENCE</scope>
    <source>
        <strain evidence="3">CBS 232.78</strain>
    </source>
</reference>
<dbReference type="InterPro" id="IPR025213">
    <property type="entry name" value="Sim4_Fta2"/>
</dbReference>
<evidence type="ECO:0000256" key="2">
    <source>
        <dbReference type="SAM" id="MobiDB-lite"/>
    </source>
</evidence>
<dbReference type="InterPro" id="IPR017441">
    <property type="entry name" value="Protein_kinase_ATP_BS"/>
</dbReference>
<dbReference type="SUPFAM" id="SSF56112">
    <property type="entry name" value="Protein kinase-like (PK-like)"/>
    <property type="match status" value="1"/>
</dbReference>
<name>A0AAE0P801_9PEZI</name>
<proteinExistence type="predicted"/>
<protein>
    <submittedName>
        <fullName evidence="3">Kinetochore Sim4 complex subunit FTA2-domain-containing protein</fullName>
    </submittedName>
</protein>
<evidence type="ECO:0000313" key="4">
    <source>
        <dbReference type="Proteomes" id="UP001285441"/>
    </source>
</evidence>
<reference evidence="3" key="2">
    <citation type="submission" date="2023-06" db="EMBL/GenBank/DDBJ databases">
        <authorList>
            <consortium name="Lawrence Berkeley National Laboratory"/>
            <person name="Haridas S."/>
            <person name="Hensen N."/>
            <person name="Bonometti L."/>
            <person name="Westerberg I."/>
            <person name="Brannstrom I.O."/>
            <person name="Guillou S."/>
            <person name="Cros-Aarteil S."/>
            <person name="Calhoun S."/>
            <person name="Kuo A."/>
            <person name="Mondo S."/>
            <person name="Pangilinan J."/>
            <person name="Riley R."/>
            <person name="LaButti K."/>
            <person name="Andreopoulos B."/>
            <person name="Lipzen A."/>
            <person name="Chen C."/>
            <person name="Yanf M."/>
            <person name="Daum C."/>
            <person name="Ng V."/>
            <person name="Clum A."/>
            <person name="Steindorff A."/>
            <person name="Ohm R."/>
            <person name="Martin F."/>
            <person name="Silar P."/>
            <person name="Natvig D."/>
            <person name="Lalanne C."/>
            <person name="Gautier V."/>
            <person name="Ament-velasquez S.L."/>
            <person name="Kruys A."/>
            <person name="Hutchinson M.I."/>
            <person name="Powell A.J."/>
            <person name="Barry K."/>
            <person name="Miller A.N."/>
            <person name="Grigoriev I.V."/>
            <person name="Debuchy R."/>
            <person name="Gladieux P."/>
            <person name="Thoren M.H."/>
            <person name="Johannesson H."/>
        </authorList>
    </citation>
    <scope>NUCLEOTIDE SEQUENCE</scope>
    <source>
        <strain evidence="3">CBS 232.78</strain>
    </source>
</reference>
<organism evidence="3 4">
    <name type="scientific">Podospora didyma</name>
    <dbReference type="NCBI Taxonomy" id="330526"/>
    <lineage>
        <taxon>Eukaryota</taxon>
        <taxon>Fungi</taxon>
        <taxon>Dikarya</taxon>
        <taxon>Ascomycota</taxon>
        <taxon>Pezizomycotina</taxon>
        <taxon>Sordariomycetes</taxon>
        <taxon>Sordariomycetidae</taxon>
        <taxon>Sordariales</taxon>
        <taxon>Podosporaceae</taxon>
        <taxon>Podospora</taxon>
    </lineage>
</organism>